<dbReference type="RefSeq" id="WP_345075203.1">
    <property type="nucleotide sequence ID" value="NZ_BAABDJ010000049.1"/>
</dbReference>
<protein>
    <submittedName>
        <fullName evidence="1">Uncharacterized protein</fullName>
    </submittedName>
</protein>
<accession>A0ABP7T374</accession>
<dbReference type="Proteomes" id="UP001500567">
    <property type="component" value="Unassembled WGS sequence"/>
</dbReference>
<gene>
    <name evidence="1" type="ORF">GCM10022408_37880</name>
</gene>
<proteinExistence type="predicted"/>
<organism evidence="1 2">
    <name type="scientific">Hymenobacter fastidiosus</name>
    <dbReference type="NCBI Taxonomy" id="486264"/>
    <lineage>
        <taxon>Bacteria</taxon>
        <taxon>Pseudomonadati</taxon>
        <taxon>Bacteroidota</taxon>
        <taxon>Cytophagia</taxon>
        <taxon>Cytophagales</taxon>
        <taxon>Hymenobacteraceae</taxon>
        <taxon>Hymenobacter</taxon>
    </lineage>
</organism>
<keyword evidence="2" id="KW-1185">Reference proteome</keyword>
<evidence type="ECO:0000313" key="1">
    <source>
        <dbReference type="EMBL" id="GAA4020321.1"/>
    </source>
</evidence>
<dbReference type="EMBL" id="BAABDJ010000049">
    <property type="protein sequence ID" value="GAA4020321.1"/>
    <property type="molecule type" value="Genomic_DNA"/>
</dbReference>
<evidence type="ECO:0000313" key="2">
    <source>
        <dbReference type="Proteomes" id="UP001500567"/>
    </source>
</evidence>
<sequence length="292" mass="31834">MPFLTTTDLDALLSAVPVPIQQRDEAVRLQLRADLPADYCGPVTLQDVRLTLSPWHWLGGELAHSPRSESLSQALTEARATGADDLDTVEEVADWVSQELAATDLDWYTMPGDSAFWGEWGPADEAEAETGSFLPPGVALPAVLFFIDSGSSQDERLVVAQGHWQQPNDIDAGSVGIYASSRRVAAAGSAYPQWLMGWGALLLTDPATGEQAELSPRWTEEDDLGELQLVEWQGREPRFEADTLLSSDPGVEPDWLRGKLHYAAGRLVRADTGQALTLTLHMLPEPPPTDRP</sequence>
<reference evidence="2" key="1">
    <citation type="journal article" date="2019" name="Int. J. Syst. Evol. Microbiol.">
        <title>The Global Catalogue of Microorganisms (GCM) 10K type strain sequencing project: providing services to taxonomists for standard genome sequencing and annotation.</title>
        <authorList>
            <consortium name="The Broad Institute Genomics Platform"/>
            <consortium name="The Broad Institute Genome Sequencing Center for Infectious Disease"/>
            <person name="Wu L."/>
            <person name="Ma J."/>
        </authorList>
    </citation>
    <scope>NUCLEOTIDE SEQUENCE [LARGE SCALE GENOMIC DNA]</scope>
    <source>
        <strain evidence="2">JCM 17224</strain>
    </source>
</reference>
<comment type="caution">
    <text evidence="1">The sequence shown here is derived from an EMBL/GenBank/DDBJ whole genome shotgun (WGS) entry which is preliminary data.</text>
</comment>
<name>A0ABP7T374_9BACT</name>